<dbReference type="PANTHER" id="PTHR45761:SF4">
    <property type="entry name" value="EXTENDED SYNAPTOTAGMIN-3"/>
    <property type="match status" value="1"/>
</dbReference>
<comment type="subcellular location">
    <subcellularLocation>
        <location evidence="1">Cell membrane</location>
        <topology evidence="1">Peripheral membrane protein</topology>
    </subcellularLocation>
    <subcellularLocation>
        <location evidence="2">Endoplasmic reticulum membrane</location>
        <topology evidence="2">Multi-pass membrane protein</topology>
    </subcellularLocation>
</comment>
<keyword evidence="7" id="KW-0479">Metal-binding</keyword>
<dbReference type="FunFam" id="2.60.40.150:FF:000025">
    <property type="entry name" value="Extended synaptotagmin 2"/>
    <property type="match status" value="1"/>
</dbReference>
<dbReference type="InterPro" id="IPR039010">
    <property type="entry name" value="Synaptotagmin_SMP"/>
</dbReference>
<evidence type="ECO:0000313" key="20">
    <source>
        <dbReference type="Proteomes" id="UP000472274"/>
    </source>
</evidence>
<dbReference type="PROSITE" id="PS50004">
    <property type="entry name" value="C2"/>
    <property type="match status" value="3"/>
</dbReference>
<dbReference type="InterPro" id="IPR037733">
    <property type="entry name" value="Ext_Synaptotagmin_C2A"/>
</dbReference>
<keyword evidence="13" id="KW-0446">Lipid-binding</keyword>
<evidence type="ECO:0000313" key="19">
    <source>
        <dbReference type="Ensembl" id="ENSTMTP00000018393.1"/>
    </source>
</evidence>
<keyword evidence="11 17" id="KW-1133">Transmembrane helix</keyword>
<evidence type="ECO:0000256" key="8">
    <source>
        <dbReference type="ARBA" id="ARBA00022737"/>
    </source>
</evidence>
<evidence type="ECO:0000256" key="16">
    <source>
        <dbReference type="SAM" id="MobiDB-lite"/>
    </source>
</evidence>
<dbReference type="Pfam" id="PF17047">
    <property type="entry name" value="SMP_LBD"/>
    <property type="match status" value="1"/>
</dbReference>
<keyword evidence="4" id="KW-0813">Transport</keyword>
<reference evidence="19" key="1">
    <citation type="submission" date="2025-08" db="UniProtKB">
        <authorList>
            <consortium name="Ensembl"/>
        </authorList>
    </citation>
    <scope>IDENTIFICATION</scope>
</reference>
<feature type="compositionally biased region" description="Low complexity" evidence="16">
    <location>
        <begin position="9"/>
        <end position="21"/>
    </location>
</feature>
<protein>
    <recommendedName>
        <fullName evidence="15">Extended synaptotagmin-3</fullName>
    </recommendedName>
</protein>
<evidence type="ECO:0000256" key="1">
    <source>
        <dbReference type="ARBA" id="ARBA00004202"/>
    </source>
</evidence>
<dbReference type="GO" id="GO:0140268">
    <property type="term" value="C:endoplasmic reticulum-plasma membrane contact site"/>
    <property type="evidence" value="ECO:0007669"/>
    <property type="project" value="Ensembl"/>
</dbReference>
<dbReference type="FunFam" id="2.60.40.150:FF:000114">
    <property type="entry name" value="Extended synaptotagmin 3"/>
    <property type="match status" value="1"/>
</dbReference>
<proteinExistence type="inferred from homology"/>
<dbReference type="Ensembl" id="ENSTMTT00000019047.1">
    <property type="protein sequence ID" value="ENSTMTP00000018393.1"/>
    <property type="gene ID" value="ENSTMTG00000013474.1"/>
</dbReference>
<evidence type="ECO:0000256" key="9">
    <source>
        <dbReference type="ARBA" id="ARBA00022824"/>
    </source>
</evidence>
<evidence type="ECO:0000259" key="18">
    <source>
        <dbReference type="PROSITE" id="PS50004"/>
    </source>
</evidence>
<evidence type="ECO:0000256" key="10">
    <source>
        <dbReference type="ARBA" id="ARBA00022837"/>
    </source>
</evidence>
<dbReference type="InterPro" id="IPR000008">
    <property type="entry name" value="C2_dom"/>
</dbReference>
<dbReference type="GO" id="GO:0035091">
    <property type="term" value="F:phosphatidylinositol binding"/>
    <property type="evidence" value="ECO:0007669"/>
    <property type="project" value="TreeGrafter"/>
</dbReference>
<dbReference type="GO" id="GO:0006869">
    <property type="term" value="P:lipid transport"/>
    <property type="evidence" value="ECO:0007669"/>
    <property type="project" value="UniProtKB-KW"/>
</dbReference>
<dbReference type="GO" id="GO:0005789">
    <property type="term" value="C:endoplasmic reticulum membrane"/>
    <property type="evidence" value="ECO:0007669"/>
    <property type="project" value="UniProtKB-SubCell"/>
</dbReference>
<dbReference type="SUPFAM" id="SSF49562">
    <property type="entry name" value="C2 domain (Calcium/lipid-binding domain, CaLB)"/>
    <property type="match status" value="3"/>
</dbReference>
<feature type="compositionally biased region" description="Basic and acidic residues" evidence="16">
    <location>
        <begin position="606"/>
        <end position="615"/>
    </location>
</feature>
<evidence type="ECO:0000256" key="11">
    <source>
        <dbReference type="ARBA" id="ARBA00022989"/>
    </source>
</evidence>
<keyword evidence="20" id="KW-1185">Reference proteome</keyword>
<evidence type="ECO:0000256" key="4">
    <source>
        <dbReference type="ARBA" id="ARBA00022448"/>
    </source>
</evidence>
<evidence type="ECO:0000256" key="5">
    <source>
        <dbReference type="ARBA" id="ARBA00022475"/>
    </source>
</evidence>
<evidence type="ECO:0000256" key="3">
    <source>
        <dbReference type="ARBA" id="ARBA00005867"/>
    </source>
</evidence>
<dbReference type="AlphaFoldDB" id="A0A674JCQ2"/>
<name>A0A674JCQ2_9SAUR</name>
<evidence type="ECO:0000256" key="12">
    <source>
        <dbReference type="ARBA" id="ARBA00023055"/>
    </source>
</evidence>
<accession>A0A674JCQ2</accession>
<organism evidence="19 20">
    <name type="scientific">Terrapene triunguis</name>
    <name type="common">Three-toed box turtle</name>
    <dbReference type="NCBI Taxonomy" id="2587831"/>
    <lineage>
        <taxon>Eukaryota</taxon>
        <taxon>Metazoa</taxon>
        <taxon>Chordata</taxon>
        <taxon>Craniata</taxon>
        <taxon>Vertebrata</taxon>
        <taxon>Euteleostomi</taxon>
        <taxon>Archelosauria</taxon>
        <taxon>Testudinata</taxon>
        <taxon>Testudines</taxon>
        <taxon>Cryptodira</taxon>
        <taxon>Durocryptodira</taxon>
        <taxon>Testudinoidea</taxon>
        <taxon>Emydidae</taxon>
        <taxon>Terrapene</taxon>
    </lineage>
</organism>
<dbReference type="GO" id="GO:0008429">
    <property type="term" value="F:phosphatidylethanolamine binding"/>
    <property type="evidence" value="ECO:0007669"/>
    <property type="project" value="TreeGrafter"/>
</dbReference>
<feature type="domain" description="C2" evidence="18">
    <location>
        <begin position="266"/>
        <end position="389"/>
    </location>
</feature>
<keyword evidence="12" id="KW-0445">Lipid transport</keyword>
<dbReference type="GeneTree" id="ENSGT00940000161072"/>
<feature type="region of interest" description="Disordered" evidence="16">
    <location>
        <begin position="590"/>
        <end position="643"/>
    </location>
</feature>
<dbReference type="GO" id="GO:0005544">
    <property type="term" value="F:calcium-dependent phospholipid binding"/>
    <property type="evidence" value="ECO:0007669"/>
    <property type="project" value="TreeGrafter"/>
</dbReference>
<dbReference type="InterPro" id="IPR035892">
    <property type="entry name" value="C2_domain_sf"/>
</dbReference>
<dbReference type="FunFam" id="2.60.40.150:FF:000093">
    <property type="entry name" value="Extended synaptotagmin 3"/>
    <property type="match status" value="1"/>
</dbReference>
<keyword evidence="10" id="KW-0106">Calcium</keyword>
<dbReference type="GO" id="GO:0005509">
    <property type="term" value="F:calcium ion binding"/>
    <property type="evidence" value="ECO:0007669"/>
    <property type="project" value="TreeGrafter"/>
</dbReference>
<keyword evidence="6 17" id="KW-0812">Transmembrane</keyword>
<dbReference type="CDD" id="cd08391">
    <property type="entry name" value="C2A_C2C_Synaptotagmin_like"/>
    <property type="match status" value="1"/>
</dbReference>
<feature type="domain" description="C2" evidence="18">
    <location>
        <begin position="667"/>
        <end position="814"/>
    </location>
</feature>
<evidence type="ECO:0000256" key="13">
    <source>
        <dbReference type="ARBA" id="ARBA00023121"/>
    </source>
</evidence>
<dbReference type="Gene3D" id="2.60.40.150">
    <property type="entry name" value="C2 domain"/>
    <property type="match status" value="3"/>
</dbReference>
<dbReference type="SMART" id="SM00239">
    <property type="entry name" value="C2"/>
    <property type="match status" value="3"/>
</dbReference>
<dbReference type="GO" id="GO:0009898">
    <property type="term" value="C:cytoplasmic side of plasma membrane"/>
    <property type="evidence" value="ECO:0007669"/>
    <property type="project" value="Ensembl"/>
</dbReference>
<keyword evidence="14 17" id="KW-0472">Membrane</keyword>
<dbReference type="InterPro" id="IPR051634">
    <property type="entry name" value="Extended_Synaptotagmin"/>
</dbReference>
<evidence type="ECO:0000256" key="14">
    <source>
        <dbReference type="ARBA" id="ARBA00023136"/>
    </source>
</evidence>
<gene>
    <name evidence="19" type="primary">ESYT3</name>
</gene>
<reference evidence="19" key="2">
    <citation type="submission" date="2025-09" db="UniProtKB">
        <authorList>
            <consortium name="Ensembl"/>
        </authorList>
    </citation>
    <scope>IDENTIFICATION</scope>
</reference>
<comment type="similarity">
    <text evidence="3">Belongs to the extended synaptotagmin family.</text>
</comment>
<evidence type="ECO:0000256" key="6">
    <source>
        <dbReference type="ARBA" id="ARBA00022692"/>
    </source>
</evidence>
<keyword evidence="8" id="KW-0677">Repeat</keyword>
<feature type="transmembrane region" description="Helical" evidence="17">
    <location>
        <begin position="45"/>
        <end position="68"/>
    </location>
</feature>
<evidence type="ECO:0000256" key="17">
    <source>
        <dbReference type="SAM" id="Phobius"/>
    </source>
</evidence>
<dbReference type="GO" id="GO:0031210">
    <property type="term" value="F:phosphatidylcholine binding"/>
    <property type="evidence" value="ECO:0007669"/>
    <property type="project" value="TreeGrafter"/>
</dbReference>
<keyword evidence="5" id="KW-1003">Cell membrane</keyword>
<dbReference type="PANTHER" id="PTHR45761">
    <property type="entry name" value="EXTENDED SYNAPTOTAGMIN-LIKE PROTEIN 2, ISOFORM C"/>
    <property type="match status" value="1"/>
</dbReference>
<keyword evidence="9" id="KW-0256">Endoplasmic reticulum</keyword>
<dbReference type="InterPro" id="IPR037749">
    <property type="entry name" value="Ext_Synaptotagmin_C2B"/>
</dbReference>
<evidence type="ECO:0000256" key="7">
    <source>
        <dbReference type="ARBA" id="ARBA00022723"/>
    </source>
</evidence>
<dbReference type="CDD" id="cd04050">
    <property type="entry name" value="C2B_Synaptotagmin-like"/>
    <property type="match status" value="1"/>
</dbReference>
<feature type="region of interest" description="Disordered" evidence="16">
    <location>
        <begin position="1"/>
        <end position="21"/>
    </location>
</feature>
<evidence type="ECO:0000256" key="15">
    <source>
        <dbReference type="ARBA" id="ARBA00069840"/>
    </source>
</evidence>
<feature type="domain" description="C2" evidence="18">
    <location>
        <begin position="407"/>
        <end position="549"/>
    </location>
</feature>
<dbReference type="Pfam" id="PF00168">
    <property type="entry name" value="C2"/>
    <property type="match status" value="3"/>
</dbReference>
<dbReference type="Proteomes" id="UP000472274">
    <property type="component" value="Unplaced"/>
</dbReference>
<dbReference type="GO" id="GO:0061817">
    <property type="term" value="P:endoplasmic reticulum-plasma membrane tethering"/>
    <property type="evidence" value="ECO:0007669"/>
    <property type="project" value="InterPro"/>
</dbReference>
<dbReference type="InParanoid" id="A0A674JCQ2"/>
<evidence type="ECO:0000256" key="2">
    <source>
        <dbReference type="ARBA" id="ARBA00004477"/>
    </source>
</evidence>
<sequence length="814" mass="91257">GRAEPPGAPGRAPCASAGQQQQEPPRLLQELGAFVARALFCLAPVYLAGSLGLSTSWVLAGLGLWMWWRWNRRGKRSRLSAAFGLLAEEEKGAIHQGIASQHLPAWIHFPDVERVEWLNKVLVQAWPYFGTVMEKTLKEKIEPKIRAKNVHLKTCTFTKIHFGEKVGEATGKGSRQILYIGDCEIHMEVSKFKGGVKGIQLHGTLRVILEPLITDVPFFGAMTMFFIQKPYLEVNWAGLTNLLDAPGISLMSDTIIQDLIAARLVLPNRITIPLKKNMKISHLRFPIPYGVVRVHLLEAENLVQKDHFRGKSDPYAILRVGLAQFRSKTIQRNLNPIWNEMSEFVVHEVPGQDLEVDLYDEDPDKDDFLGSLLISLADVMNDTIVDEWFPLSKTASGHLHLKLEWLSLVTDQEKLHEDKNGLATALLIVYLDSACNLPKNHFEYSNGEYGAKKFKNQKYLKVNTDIFSTPHKNTCCITQYLTGWTCNFSKDPVWGQAFTFFVHSAQSQSLHLEIKDKDRENALGTLVVSLSHLLKDSEMTLDQKFQLDHSGLDSFIKMKLVLRVLCIKEPDPQSTYTGVNALKQVPVPAAEKDGNQCKNPLPSKAEPSKMPHVSKDSGVPESKEAKEESSADLTGSENPAGPAVNETIAELNAPAGAHNLESQPLVTLPTRTLEHNAAPSVASLGSLASSCFELDHIQNVHSKEAPYRINTDLCSFKRNLMPASNRGVDPYVRVYLLPDKRWASRKKTTVKKKTLNPHYDEKFEFFEALEEVKKRTLDVAVKNSRPFISRERRELGKVLIDLSKEDLIKGFSQS</sequence>